<dbReference type="PROSITE" id="PS50943">
    <property type="entry name" value="HTH_CROC1"/>
    <property type="match status" value="1"/>
</dbReference>
<dbReference type="InterPro" id="IPR050807">
    <property type="entry name" value="TransReg_Diox_bact_type"/>
</dbReference>
<organism evidence="3 4">
    <name type="scientific">Thermodesulfobium acidiphilum</name>
    <dbReference type="NCBI Taxonomy" id="1794699"/>
    <lineage>
        <taxon>Bacteria</taxon>
        <taxon>Pseudomonadati</taxon>
        <taxon>Thermodesulfobiota</taxon>
        <taxon>Thermodesulfobiia</taxon>
        <taxon>Thermodesulfobiales</taxon>
        <taxon>Thermodesulfobiaceae</taxon>
        <taxon>Thermodesulfobium</taxon>
    </lineage>
</organism>
<dbReference type="PANTHER" id="PTHR46797:SF1">
    <property type="entry name" value="METHYLPHOSPHONATE SYNTHASE"/>
    <property type="match status" value="1"/>
</dbReference>
<keyword evidence="4" id="KW-1185">Reference proteome</keyword>
<protein>
    <submittedName>
        <fullName evidence="3">Helix-turn-helix protein</fullName>
    </submittedName>
</protein>
<dbReference type="GO" id="GO:0005829">
    <property type="term" value="C:cytosol"/>
    <property type="evidence" value="ECO:0007669"/>
    <property type="project" value="TreeGrafter"/>
</dbReference>
<dbReference type="InterPro" id="IPR010982">
    <property type="entry name" value="Lambda_DNA-bd_dom_sf"/>
</dbReference>
<dbReference type="GO" id="GO:0003700">
    <property type="term" value="F:DNA-binding transcription factor activity"/>
    <property type="evidence" value="ECO:0007669"/>
    <property type="project" value="TreeGrafter"/>
</dbReference>
<dbReference type="SMART" id="SM00530">
    <property type="entry name" value="HTH_XRE"/>
    <property type="match status" value="1"/>
</dbReference>
<gene>
    <name evidence="3" type="ORF">TDSAC_0717</name>
</gene>
<evidence type="ECO:0000313" key="4">
    <source>
        <dbReference type="Proteomes" id="UP000244792"/>
    </source>
</evidence>
<dbReference type="SUPFAM" id="SSF47413">
    <property type="entry name" value="lambda repressor-like DNA-binding domains"/>
    <property type="match status" value="1"/>
</dbReference>
<feature type="domain" description="HTH cro/C1-type" evidence="2">
    <location>
        <begin position="9"/>
        <end position="64"/>
    </location>
</feature>
<sequence>MTNEFGKFLKEARIQKGINQRRLALLSGIDPGYVNKLESGKMPPPSPKVLKNIASVLGIDELDLYLRAGYITDDLTKKFSEEPEFSMMFYALKVLSKEEQKSILDFVKFKLENWEKADKSKN</sequence>
<reference evidence="3 4" key="1">
    <citation type="submission" date="2017-04" db="EMBL/GenBank/DDBJ databases">
        <title>Genomic insights into metabolism of Thermodesulfobium acidiphilum.</title>
        <authorList>
            <person name="Toshchakov S.V."/>
            <person name="Frolov E.N."/>
            <person name="Kublanov I.V."/>
            <person name="Samarov N.I."/>
            <person name="Novikov A."/>
            <person name="Lebedinsky A.V."/>
            <person name="Bonch-Osmolovskaya E.A."/>
            <person name="Chernyh N.A."/>
        </authorList>
    </citation>
    <scope>NUCLEOTIDE SEQUENCE [LARGE SCALE GENOMIC DNA]</scope>
    <source>
        <strain evidence="3 4">3127-1</strain>
    </source>
</reference>
<dbReference type="AlphaFoldDB" id="A0A2R4VZX2"/>
<dbReference type="Gene3D" id="1.10.260.40">
    <property type="entry name" value="lambda repressor-like DNA-binding domains"/>
    <property type="match status" value="1"/>
</dbReference>
<dbReference type="OrthoDB" id="2056359at2"/>
<dbReference type="Proteomes" id="UP000244792">
    <property type="component" value="Chromosome"/>
</dbReference>
<dbReference type="PANTHER" id="PTHR46797">
    <property type="entry name" value="HTH-TYPE TRANSCRIPTIONAL REGULATOR"/>
    <property type="match status" value="1"/>
</dbReference>
<evidence type="ECO:0000313" key="3">
    <source>
        <dbReference type="EMBL" id="AWB10085.1"/>
    </source>
</evidence>
<dbReference type="KEGG" id="taci:TDSAC_0717"/>
<dbReference type="Pfam" id="PF01381">
    <property type="entry name" value="HTH_3"/>
    <property type="match status" value="1"/>
</dbReference>
<dbReference type="InterPro" id="IPR001387">
    <property type="entry name" value="Cro/C1-type_HTH"/>
</dbReference>
<dbReference type="GO" id="GO:0003677">
    <property type="term" value="F:DNA binding"/>
    <property type="evidence" value="ECO:0007669"/>
    <property type="project" value="UniProtKB-KW"/>
</dbReference>
<dbReference type="EMBL" id="CP020921">
    <property type="protein sequence ID" value="AWB10085.1"/>
    <property type="molecule type" value="Genomic_DNA"/>
</dbReference>
<keyword evidence="1" id="KW-0238">DNA-binding</keyword>
<dbReference type="RefSeq" id="WP_108308915.1">
    <property type="nucleotide sequence ID" value="NZ_CP020921.1"/>
</dbReference>
<evidence type="ECO:0000259" key="2">
    <source>
        <dbReference type="PROSITE" id="PS50943"/>
    </source>
</evidence>
<evidence type="ECO:0000256" key="1">
    <source>
        <dbReference type="ARBA" id="ARBA00023125"/>
    </source>
</evidence>
<proteinExistence type="predicted"/>
<accession>A0A2R4VZX2</accession>
<dbReference type="CDD" id="cd00093">
    <property type="entry name" value="HTH_XRE"/>
    <property type="match status" value="1"/>
</dbReference>
<name>A0A2R4VZX2_THEAF</name>